<comment type="caution">
    <text evidence="2">The sequence shown here is derived from an EMBL/GenBank/DDBJ whole genome shotgun (WGS) entry which is preliminary data.</text>
</comment>
<feature type="domain" description="Endonuclease/exonuclease/phosphatase" evidence="1">
    <location>
        <begin position="8"/>
        <end position="92"/>
    </location>
</feature>
<evidence type="ECO:0000259" key="1">
    <source>
        <dbReference type="Pfam" id="PF14529"/>
    </source>
</evidence>
<evidence type="ECO:0000313" key="3">
    <source>
        <dbReference type="Proteomes" id="UP000887116"/>
    </source>
</evidence>
<gene>
    <name evidence="2" type="ORF">TNCT_435861</name>
</gene>
<dbReference type="InterPro" id="IPR036691">
    <property type="entry name" value="Endo/exonu/phosph_ase_sf"/>
</dbReference>
<proteinExistence type="predicted"/>
<dbReference type="GO" id="GO:0003824">
    <property type="term" value="F:catalytic activity"/>
    <property type="evidence" value="ECO:0007669"/>
    <property type="project" value="InterPro"/>
</dbReference>
<name>A0A8X6H6Z9_TRICU</name>
<dbReference type="Pfam" id="PF14529">
    <property type="entry name" value="Exo_endo_phos_2"/>
    <property type="match status" value="1"/>
</dbReference>
<dbReference type="InterPro" id="IPR005135">
    <property type="entry name" value="Endo/exonuclease/phosphatase"/>
</dbReference>
<dbReference type="EMBL" id="BMAO01012377">
    <property type="protein sequence ID" value="GFQ80964.1"/>
    <property type="molecule type" value="Genomic_DNA"/>
</dbReference>
<dbReference type="Gene3D" id="3.60.10.10">
    <property type="entry name" value="Endonuclease/exonuclease/phosphatase"/>
    <property type="match status" value="1"/>
</dbReference>
<reference evidence="2" key="1">
    <citation type="submission" date="2020-07" db="EMBL/GenBank/DDBJ databases">
        <title>Multicomponent nature underlies the extraordinary mechanical properties of spider dragline silk.</title>
        <authorList>
            <person name="Kono N."/>
            <person name="Nakamura H."/>
            <person name="Mori M."/>
            <person name="Yoshida Y."/>
            <person name="Ohtoshi R."/>
            <person name="Malay A.D."/>
            <person name="Moran D.A.P."/>
            <person name="Tomita M."/>
            <person name="Numata K."/>
            <person name="Arakawa K."/>
        </authorList>
    </citation>
    <scope>NUCLEOTIDE SEQUENCE</scope>
</reference>
<dbReference type="AlphaFoldDB" id="A0A8X6H6Z9"/>
<protein>
    <recommendedName>
        <fullName evidence="1">Endonuclease/exonuclease/phosphatase domain-containing protein</fullName>
    </recommendedName>
</protein>
<dbReference type="SUPFAM" id="SSF56219">
    <property type="entry name" value="DNase I-like"/>
    <property type="match status" value="1"/>
</dbReference>
<evidence type="ECO:0000313" key="2">
    <source>
        <dbReference type="EMBL" id="GFQ80964.1"/>
    </source>
</evidence>
<accession>A0A8X6H6Z9</accession>
<organism evidence="2 3">
    <name type="scientific">Trichonephila clavata</name>
    <name type="common">Joro spider</name>
    <name type="synonym">Nephila clavata</name>
    <dbReference type="NCBI Taxonomy" id="2740835"/>
    <lineage>
        <taxon>Eukaryota</taxon>
        <taxon>Metazoa</taxon>
        <taxon>Ecdysozoa</taxon>
        <taxon>Arthropoda</taxon>
        <taxon>Chelicerata</taxon>
        <taxon>Arachnida</taxon>
        <taxon>Araneae</taxon>
        <taxon>Araneomorphae</taxon>
        <taxon>Entelegynae</taxon>
        <taxon>Araneoidea</taxon>
        <taxon>Nephilidae</taxon>
        <taxon>Trichonephila</taxon>
    </lineage>
</organism>
<dbReference type="Proteomes" id="UP000887116">
    <property type="component" value="Unassembled WGS sequence"/>
</dbReference>
<keyword evidence="3" id="KW-1185">Reference proteome</keyword>
<sequence length="109" mass="12157">MEGLIEDNTIILGGFNEKNTTWGNPNTNARVSEFSNLVNDKAFLSLNDDTPTFRLNSYGSGDVLDLTFKSPSLFPYGSWRVLDNIGSDRLPILVEIDLKVIRIGVKNLH</sequence>
<dbReference type="OrthoDB" id="6435496at2759"/>